<dbReference type="Pfam" id="PF00106">
    <property type="entry name" value="adh_short"/>
    <property type="match status" value="1"/>
</dbReference>
<dbReference type="Gene3D" id="3.40.50.720">
    <property type="entry name" value="NAD(P)-binding Rossmann-like Domain"/>
    <property type="match status" value="1"/>
</dbReference>
<accession>K9H2C0</accession>
<keyword evidence="2" id="KW-1185">Reference proteome</keyword>
<evidence type="ECO:0000313" key="1">
    <source>
        <dbReference type="EMBL" id="EKV31707.1"/>
    </source>
</evidence>
<dbReference type="SUPFAM" id="SSF51735">
    <property type="entry name" value="NAD(P)-binding Rossmann-fold domains"/>
    <property type="match status" value="1"/>
</dbReference>
<dbReference type="AlphaFoldDB" id="K9H2C0"/>
<name>K9H2C0_9PROT</name>
<dbReference type="eggNOG" id="COG1028">
    <property type="taxonomic scope" value="Bacteria"/>
</dbReference>
<dbReference type="GO" id="GO:0016616">
    <property type="term" value="F:oxidoreductase activity, acting on the CH-OH group of donors, NAD or NADP as acceptor"/>
    <property type="evidence" value="ECO:0007669"/>
    <property type="project" value="TreeGrafter"/>
</dbReference>
<proteinExistence type="predicted"/>
<comment type="caution">
    <text evidence="1">The sequence shown here is derived from an EMBL/GenBank/DDBJ whole genome shotgun (WGS) entry which is preliminary data.</text>
</comment>
<organism evidence="1 2">
    <name type="scientific">Caenispirillum salinarum AK4</name>
    <dbReference type="NCBI Taxonomy" id="1238182"/>
    <lineage>
        <taxon>Bacteria</taxon>
        <taxon>Pseudomonadati</taxon>
        <taxon>Pseudomonadota</taxon>
        <taxon>Alphaproteobacteria</taxon>
        <taxon>Rhodospirillales</taxon>
        <taxon>Novispirillaceae</taxon>
        <taxon>Caenispirillum</taxon>
    </lineage>
</organism>
<dbReference type="CDD" id="cd05325">
    <property type="entry name" value="carb_red_sniffer_like_SDR_c"/>
    <property type="match status" value="1"/>
</dbReference>
<protein>
    <submittedName>
        <fullName evidence="1">Short chain dehydrogenase</fullName>
    </submittedName>
</protein>
<gene>
    <name evidence="1" type="ORF">C882_3457</name>
</gene>
<dbReference type="PRINTS" id="PR00081">
    <property type="entry name" value="GDHRDH"/>
</dbReference>
<dbReference type="Proteomes" id="UP000009881">
    <property type="component" value="Unassembled WGS sequence"/>
</dbReference>
<dbReference type="InterPro" id="IPR036291">
    <property type="entry name" value="NAD(P)-bd_dom_sf"/>
</dbReference>
<sequence length="226" mass="23499">MPTVVITGANRGIGLEFARQYAADGWRVIATCRSPEKAPAELTGADGVEVRGLDVADFAGVEAFGKAVADTPVDLFINNAGVYGKRGAQAFGAIDADAWMEVLKVNTIAPVKMVEALLPALQKADGAKIAILSSKVGSVADNGSGGNYAYRTSKAAVNMVGKNLALELGDIPVLLLHPGWVRTDMGGPNGLIDTAESVSGLRKVIGDAGPDQSGHFYDYAGKEIPW</sequence>
<evidence type="ECO:0000313" key="2">
    <source>
        <dbReference type="Proteomes" id="UP000009881"/>
    </source>
</evidence>
<dbReference type="RefSeq" id="WP_009539576.1">
    <property type="nucleotide sequence ID" value="NZ_ANHY01000005.1"/>
</dbReference>
<dbReference type="InterPro" id="IPR052184">
    <property type="entry name" value="SDR_enzymes"/>
</dbReference>
<dbReference type="STRING" id="1238182.C882_3457"/>
<dbReference type="InterPro" id="IPR002347">
    <property type="entry name" value="SDR_fam"/>
</dbReference>
<dbReference type="OrthoDB" id="9785826at2"/>
<dbReference type="EMBL" id="ANHY01000005">
    <property type="protein sequence ID" value="EKV31707.1"/>
    <property type="molecule type" value="Genomic_DNA"/>
</dbReference>
<reference evidence="1 2" key="1">
    <citation type="journal article" date="2013" name="Genome Announc.">
        <title>Draft Genome Sequence of an Alphaproteobacterium, Caenispirillum salinarum AK4(T), Isolated from a Solar Saltern.</title>
        <authorList>
            <person name="Khatri I."/>
            <person name="Singh A."/>
            <person name="Korpole S."/>
            <person name="Pinnaka A.K."/>
            <person name="Subramanian S."/>
        </authorList>
    </citation>
    <scope>NUCLEOTIDE SEQUENCE [LARGE SCALE GENOMIC DNA]</scope>
    <source>
        <strain evidence="1 2">AK4</strain>
    </source>
</reference>
<dbReference type="PANTHER" id="PTHR45458">
    <property type="entry name" value="SHORT-CHAIN DEHYDROGENASE/REDUCTASE SDR"/>
    <property type="match status" value="1"/>
</dbReference>
<dbReference type="PATRIC" id="fig|1238182.3.peg.1127"/>
<dbReference type="PANTHER" id="PTHR45458:SF1">
    <property type="entry name" value="SHORT CHAIN DEHYDROGENASE"/>
    <property type="match status" value="1"/>
</dbReference>